<feature type="coiled-coil region" evidence="1">
    <location>
        <begin position="18"/>
        <end position="80"/>
    </location>
</feature>
<protein>
    <recommendedName>
        <fullName evidence="4">Helix-turn-helix domain-containing protein</fullName>
    </recommendedName>
</protein>
<evidence type="ECO:0008006" key="4">
    <source>
        <dbReference type="Google" id="ProtNLM"/>
    </source>
</evidence>
<gene>
    <name evidence="2" type="ORF">GH266_05075</name>
</gene>
<evidence type="ECO:0000313" key="3">
    <source>
        <dbReference type="Proteomes" id="UP000435648"/>
    </source>
</evidence>
<dbReference type="Proteomes" id="UP000435648">
    <property type="component" value="Chromosome"/>
</dbReference>
<evidence type="ECO:0000256" key="1">
    <source>
        <dbReference type="SAM" id="Coils"/>
    </source>
</evidence>
<sequence length="83" mass="9645">MSDLRQRGPYRPDQQQAIARLERRRQRLGVSLEDLAARSGVRLRRLCRIRSEGRAFARDIKALRFALRAIERERAAEQEALGS</sequence>
<dbReference type="KEGG" id="siw:GH266_05075"/>
<keyword evidence="1" id="KW-0175">Coiled coil</keyword>
<organism evidence="2 3">
    <name type="scientific">Stappia indica</name>
    <dbReference type="NCBI Taxonomy" id="538381"/>
    <lineage>
        <taxon>Bacteria</taxon>
        <taxon>Pseudomonadati</taxon>
        <taxon>Pseudomonadota</taxon>
        <taxon>Alphaproteobacteria</taxon>
        <taxon>Hyphomicrobiales</taxon>
        <taxon>Stappiaceae</taxon>
        <taxon>Stappia</taxon>
    </lineage>
</organism>
<dbReference type="RefSeq" id="WP_158192927.1">
    <property type="nucleotide sequence ID" value="NZ_CP046908.1"/>
</dbReference>
<proteinExistence type="predicted"/>
<name>A0A857C4T7_9HYPH</name>
<accession>A0A857C4T7</accession>
<dbReference type="EMBL" id="CP046908">
    <property type="protein sequence ID" value="QGZ33937.1"/>
    <property type="molecule type" value="Genomic_DNA"/>
</dbReference>
<evidence type="ECO:0000313" key="2">
    <source>
        <dbReference type="EMBL" id="QGZ33937.1"/>
    </source>
</evidence>
<dbReference type="AlphaFoldDB" id="A0A857C4T7"/>
<reference evidence="2 3" key="1">
    <citation type="submission" date="2019-12" db="EMBL/GenBank/DDBJ databases">
        <title>The genome of Stappia indica PHM037.</title>
        <authorList>
            <person name="Kacar D."/>
            <person name="Galan B."/>
            <person name="Canedo L."/>
            <person name="Rodriguez P."/>
            <person name="de la Calle F."/>
            <person name="Garcia J.L."/>
        </authorList>
    </citation>
    <scope>NUCLEOTIDE SEQUENCE [LARGE SCALE GENOMIC DNA]</scope>
    <source>
        <strain evidence="2 3">PHM037</strain>
    </source>
</reference>